<keyword evidence="3" id="KW-0812">Transmembrane</keyword>
<evidence type="ECO:0000313" key="4">
    <source>
        <dbReference type="EMBL" id="MBP0725412.1"/>
    </source>
</evidence>
<dbReference type="EMBL" id="JAGIYQ010000005">
    <property type="protein sequence ID" value="MBP0725412.1"/>
    <property type="molecule type" value="Genomic_DNA"/>
</dbReference>
<organism evidence="4 5">
    <name type="scientific">Gottfriedia endophytica</name>
    <dbReference type="NCBI Taxonomy" id="2820819"/>
    <lineage>
        <taxon>Bacteria</taxon>
        <taxon>Bacillati</taxon>
        <taxon>Bacillota</taxon>
        <taxon>Bacilli</taxon>
        <taxon>Bacillales</taxon>
        <taxon>Bacillaceae</taxon>
        <taxon>Gottfriedia</taxon>
    </lineage>
</organism>
<evidence type="ECO:0000256" key="1">
    <source>
        <dbReference type="ARBA" id="ARBA00004241"/>
    </source>
</evidence>
<dbReference type="AlphaFoldDB" id="A0A940NJP5"/>
<dbReference type="GO" id="GO:0009986">
    <property type="term" value="C:cell surface"/>
    <property type="evidence" value="ECO:0007669"/>
    <property type="project" value="UniProtKB-SubCell"/>
</dbReference>
<feature type="transmembrane region" description="Helical" evidence="3">
    <location>
        <begin position="12"/>
        <end position="37"/>
    </location>
</feature>
<comment type="subcellular location">
    <subcellularLocation>
        <location evidence="1">Cell surface</location>
    </subcellularLocation>
</comment>
<evidence type="ECO:0000256" key="2">
    <source>
        <dbReference type="ARBA" id="ARBA00023287"/>
    </source>
</evidence>
<keyword evidence="2" id="KW-0178">Competence</keyword>
<gene>
    <name evidence="4" type="ORF">J5Y03_09450</name>
</gene>
<comment type="caution">
    <text evidence="4">The sequence shown here is derived from an EMBL/GenBank/DDBJ whole genome shotgun (WGS) entry which is preliminary data.</text>
</comment>
<sequence>MKLLIKRISNQNGLTIIELLAALSLLSMVLLSMNGLFNLGLKTYNKVTVEASLRDEADYVVAMVLNQLYSTHYDDIKPSNDGSLTFSAFKQPIINQYDDFANTNEDISNLAQIGTLKIENGTIQYTTLSDKNEQQAQKYQTDSSIHLTEKSSISMTCTKQESTILISNGTKTSVATCKSGILDLNLVFESNHSDIKPYTVKTEIGF</sequence>
<name>A0A940NJP5_9BACI</name>
<dbReference type="GO" id="GO:0030420">
    <property type="term" value="P:establishment of competence for transformation"/>
    <property type="evidence" value="ECO:0007669"/>
    <property type="project" value="UniProtKB-KW"/>
</dbReference>
<dbReference type="NCBIfam" id="TIGR02532">
    <property type="entry name" value="IV_pilin_GFxxxE"/>
    <property type="match status" value="1"/>
</dbReference>
<evidence type="ECO:0000313" key="5">
    <source>
        <dbReference type="Proteomes" id="UP000682134"/>
    </source>
</evidence>
<accession>A0A940NJP5</accession>
<proteinExistence type="predicted"/>
<protein>
    <submittedName>
        <fullName evidence="4">Prepilin-type N-terminal cleavage/methylation domain-containing protein</fullName>
    </submittedName>
</protein>
<dbReference type="RefSeq" id="WP_209404943.1">
    <property type="nucleotide sequence ID" value="NZ_JAGIYQ010000005.1"/>
</dbReference>
<dbReference type="Proteomes" id="UP000682134">
    <property type="component" value="Unassembled WGS sequence"/>
</dbReference>
<keyword evidence="5" id="KW-1185">Reference proteome</keyword>
<evidence type="ECO:0000256" key="3">
    <source>
        <dbReference type="SAM" id="Phobius"/>
    </source>
</evidence>
<dbReference type="Pfam" id="PF07963">
    <property type="entry name" value="N_methyl"/>
    <property type="match status" value="1"/>
</dbReference>
<keyword evidence="3" id="KW-0472">Membrane</keyword>
<reference evidence="4" key="1">
    <citation type="submission" date="2021-04" db="EMBL/GenBank/DDBJ databases">
        <title>Genome seq and assembly of Bacillus sp.</title>
        <authorList>
            <person name="Chhetri G."/>
        </authorList>
    </citation>
    <scope>NUCLEOTIDE SEQUENCE</scope>
    <source>
        <strain evidence="4">RG28</strain>
    </source>
</reference>
<dbReference type="InterPro" id="IPR012902">
    <property type="entry name" value="N_methyl_site"/>
</dbReference>
<keyword evidence="3" id="KW-1133">Transmembrane helix</keyword>